<proteinExistence type="predicted"/>
<dbReference type="Gene3D" id="2.60.120.230">
    <property type="match status" value="1"/>
</dbReference>
<evidence type="ECO:0008006" key="6">
    <source>
        <dbReference type="Google" id="ProtNLM"/>
    </source>
</evidence>
<organism evidence="4 5">
    <name type="scientific">Nocardioides agariphilus</name>
    <dbReference type="NCBI Taxonomy" id="433664"/>
    <lineage>
        <taxon>Bacteria</taxon>
        <taxon>Bacillati</taxon>
        <taxon>Actinomycetota</taxon>
        <taxon>Actinomycetes</taxon>
        <taxon>Propionibacteriales</taxon>
        <taxon>Nocardioidaceae</taxon>
        <taxon>Nocardioides</taxon>
    </lineage>
</organism>
<keyword evidence="1" id="KW-1015">Disulfide bond</keyword>
<reference evidence="4" key="1">
    <citation type="submission" date="2020-11" db="EMBL/GenBank/DDBJ databases">
        <title>Nocardioides cynanchi sp. nov., isolated from soil of rhizosphere of Cynanchum wilfordii.</title>
        <authorList>
            <person name="Lee J.-S."/>
            <person name="Suh M.K."/>
            <person name="Kim J.-S."/>
        </authorList>
    </citation>
    <scope>NUCLEOTIDE SEQUENCE</scope>
    <source>
        <strain evidence="4">KCTC 19276</strain>
    </source>
</reference>
<feature type="signal peptide" evidence="3">
    <location>
        <begin position="1"/>
        <end position="25"/>
    </location>
</feature>
<feature type="chain" id="PRO_5039116907" description="Copper type II ascorbate-dependent monooxygenase, C-terminal domain" evidence="3">
    <location>
        <begin position="26"/>
        <end position="410"/>
    </location>
</feature>
<dbReference type="GO" id="GO:0005507">
    <property type="term" value="F:copper ion binding"/>
    <property type="evidence" value="ECO:0007669"/>
    <property type="project" value="InterPro"/>
</dbReference>
<dbReference type="GO" id="GO:0016715">
    <property type="term" value="F:oxidoreductase activity, acting on paired donors, with incorporation or reduction of molecular oxygen, reduced ascorbate as one donor, and incorporation of one atom of oxygen"/>
    <property type="evidence" value="ECO:0007669"/>
    <property type="project" value="InterPro"/>
</dbReference>
<keyword evidence="3" id="KW-0732">Signal</keyword>
<feature type="region of interest" description="Disordered" evidence="2">
    <location>
        <begin position="22"/>
        <end position="78"/>
    </location>
</feature>
<feature type="compositionally biased region" description="Polar residues" evidence="2">
    <location>
        <begin position="36"/>
        <end position="53"/>
    </location>
</feature>
<dbReference type="InterPro" id="IPR014784">
    <property type="entry name" value="Cu2_ascorb_mOase-like_C"/>
</dbReference>
<dbReference type="Gene3D" id="2.60.120.310">
    <property type="entry name" value="Copper type II, ascorbate-dependent monooxygenase, N-terminal domain"/>
    <property type="match status" value="1"/>
</dbReference>
<evidence type="ECO:0000256" key="1">
    <source>
        <dbReference type="ARBA" id="ARBA00023157"/>
    </source>
</evidence>
<dbReference type="PROSITE" id="PS51257">
    <property type="entry name" value="PROKAR_LIPOPROTEIN"/>
    <property type="match status" value="1"/>
</dbReference>
<evidence type="ECO:0000313" key="5">
    <source>
        <dbReference type="Proteomes" id="UP000660668"/>
    </source>
</evidence>
<dbReference type="InterPro" id="IPR036939">
    <property type="entry name" value="Cu2_ascorb_mOase_N_sf"/>
</dbReference>
<gene>
    <name evidence="4" type="ORF">ISU10_06660</name>
</gene>
<dbReference type="Proteomes" id="UP000660668">
    <property type="component" value="Unassembled WGS sequence"/>
</dbReference>
<dbReference type="InterPro" id="IPR008977">
    <property type="entry name" value="PHM/PNGase_F_dom_sf"/>
</dbReference>
<protein>
    <recommendedName>
        <fullName evidence="6">Copper type II ascorbate-dependent monooxygenase, C-terminal domain</fullName>
    </recommendedName>
</protein>
<evidence type="ECO:0000256" key="2">
    <source>
        <dbReference type="SAM" id="MobiDB-lite"/>
    </source>
</evidence>
<sequence>MRRATAAAGAVLLAAALAACGSSGATDDAGRVPVGTITTMTSEPTVEPSVSDTATDDPSDDGHSHSGGATKPKPLRAGEKRMTLQMPAAYTPSPPTGTGTDDYRCFLLDPHLTDDVYLTGTFVKPGNPDVVHHVILFTVPPDQVAEAEQMDANQDGEGWTCFGGSGLRDNDGLNSAPWLGAWAPGGKESVSAAGFGKLLTAGSRIIMQVHYNLLAGPGPDESAAVLRYAPGSAELTPLETVLLPAPVEMPCRPQYSDGPLCDRQASIDDLIDRVGGAGNTNNALYFLCGGKPKPSNVTSCDRTISEPTTIRAVAGHMHLLGRSIKIEVNPGKPDAQTILNIPIWDFDNQGAQPIKPVSLDYGDVVRVTCKHVQWLRDKLPAFEGIPDKYVVWGEGTTDEMCLGILTVTRP</sequence>
<keyword evidence="5" id="KW-1185">Reference proteome</keyword>
<evidence type="ECO:0000256" key="3">
    <source>
        <dbReference type="SAM" id="SignalP"/>
    </source>
</evidence>
<accession>A0A930VKS7</accession>
<evidence type="ECO:0000313" key="4">
    <source>
        <dbReference type="EMBL" id="MBF4767446.1"/>
    </source>
</evidence>
<dbReference type="SUPFAM" id="SSF49742">
    <property type="entry name" value="PHM/PNGase F"/>
    <property type="match status" value="2"/>
</dbReference>
<dbReference type="AlphaFoldDB" id="A0A930VKS7"/>
<dbReference type="EMBL" id="JADKPO010000007">
    <property type="protein sequence ID" value="MBF4767446.1"/>
    <property type="molecule type" value="Genomic_DNA"/>
</dbReference>
<comment type="caution">
    <text evidence="4">The sequence shown here is derived from an EMBL/GenBank/DDBJ whole genome shotgun (WGS) entry which is preliminary data.</text>
</comment>
<name>A0A930VKS7_9ACTN</name>